<dbReference type="Proteomes" id="UP000004995">
    <property type="component" value="Unassembled WGS sequence"/>
</dbReference>
<dbReference type="Gramene" id="KQK93864">
    <property type="protein sequence ID" value="KQK93864"/>
    <property type="gene ID" value="SETIT_027186mg"/>
</dbReference>
<dbReference type="EMBL" id="AGNK02004689">
    <property type="status" value="NOT_ANNOTATED_CDS"/>
    <property type="molecule type" value="Genomic_DNA"/>
</dbReference>
<proteinExistence type="predicted"/>
<dbReference type="InParanoid" id="K3ZKT0"/>
<protein>
    <submittedName>
        <fullName evidence="2">Uncharacterized protein</fullName>
    </submittedName>
</protein>
<sequence>MIYGAREKKKGYALKKGVEEYIFKAICKEARLLNHKSKIAIASFVCWPPYILWITFILQEVNLEHHKPSHGW</sequence>
<dbReference type="AlphaFoldDB" id="K3ZKT0"/>
<keyword evidence="3" id="KW-1185">Reference proteome</keyword>
<evidence type="ECO:0000313" key="3">
    <source>
        <dbReference type="Proteomes" id="UP000004995"/>
    </source>
</evidence>
<reference evidence="3" key="1">
    <citation type="journal article" date="2012" name="Nat. Biotechnol.">
        <title>Reference genome sequence of the model plant Setaria.</title>
        <authorList>
            <person name="Bennetzen J.L."/>
            <person name="Schmutz J."/>
            <person name="Wang H."/>
            <person name="Percifield R."/>
            <person name="Hawkins J."/>
            <person name="Pontaroli A.C."/>
            <person name="Estep M."/>
            <person name="Feng L."/>
            <person name="Vaughn J.N."/>
            <person name="Grimwood J."/>
            <person name="Jenkins J."/>
            <person name="Barry K."/>
            <person name="Lindquist E."/>
            <person name="Hellsten U."/>
            <person name="Deshpande S."/>
            <person name="Wang X."/>
            <person name="Wu X."/>
            <person name="Mitros T."/>
            <person name="Triplett J."/>
            <person name="Yang X."/>
            <person name="Ye C.Y."/>
            <person name="Mauro-Herrera M."/>
            <person name="Wang L."/>
            <person name="Li P."/>
            <person name="Sharma M."/>
            <person name="Sharma R."/>
            <person name="Ronald P.C."/>
            <person name="Panaud O."/>
            <person name="Kellogg E.A."/>
            <person name="Brutnell T.P."/>
            <person name="Doust A.N."/>
            <person name="Tuskan G.A."/>
            <person name="Rokhsar D."/>
            <person name="Devos K.M."/>
        </authorList>
    </citation>
    <scope>NUCLEOTIDE SEQUENCE [LARGE SCALE GENOMIC DNA]</scope>
    <source>
        <strain evidence="3">cv. Yugu1</strain>
    </source>
</reference>
<name>K3ZKT0_SETIT</name>
<evidence type="ECO:0000313" key="2">
    <source>
        <dbReference type="EnsemblPlants" id="KQK93864"/>
    </source>
</evidence>
<reference evidence="2" key="2">
    <citation type="submission" date="2018-08" db="UniProtKB">
        <authorList>
            <consortium name="EnsemblPlants"/>
        </authorList>
    </citation>
    <scope>IDENTIFICATION</scope>
    <source>
        <strain evidence="2">Yugu1</strain>
    </source>
</reference>
<feature type="transmembrane region" description="Helical" evidence="1">
    <location>
        <begin position="39"/>
        <end position="58"/>
    </location>
</feature>
<keyword evidence="1" id="KW-0472">Membrane</keyword>
<keyword evidence="1" id="KW-1133">Transmembrane helix</keyword>
<organism evidence="2 3">
    <name type="scientific">Setaria italica</name>
    <name type="common">Foxtail millet</name>
    <name type="synonym">Panicum italicum</name>
    <dbReference type="NCBI Taxonomy" id="4555"/>
    <lineage>
        <taxon>Eukaryota</taxon>
        <taxon>Viridiplantae</taxon>
        <taxon>Streptophyta</taxon>
        <taxon>Embryophyta</taxon>
        <taxon>Tracheophyta</taxon>
        <taxon>Spermatophyta</taxon>
        <taxon>Magnoliopsida</taxon>
        <taxon>Liliopsida</taxon>
        <taxon>Poales</taxon>
        <taxon>Poaceae</taxon>
        <taxon>PACMAD clade</taxon>
        <taxon>Panicoideae</taxon>
        <taxon>Panicodae</taxon>
        <taxon>Paniceae</taxon>
        <taxon>Cenchrinae</taxon>
        <taxon>Setaria</taxon>
    </lineage>
</organism>
<evidence type="ECO:0000256" key="1">
    <source>
        <dbReference type="SAM" id="Phobius"/>
    </source>
</evidence>
<dbReference type="EnsemblPlants" id="KQK93864">
    <property type="protein sequence ID" value="KQK93864"/>
    <property type="gene ID" value="SETIT_027186mg"/>
</dbReference>
<accession>K3ZKT0</accession>
<keyword evidence="1" id="KW-0812">Transmembrane</keyword>
<dbReference type="HOGENOM" id="CLU_2727039_0_0_1"/>